<dbReference type="EMBL" id="JAODUP010000091">
    <property type="protein sequence ID" value="KAK2162783.1"/>
    <property type="molecule type" value="Genomic_DNA"/>
</dbReference>
<organism evidence="6 7">
    <name type="scientific">Paralvinella palmiformis</name>
    <dbReference type="NCBI Taxonomy" id="53620"/>
    <lineage>
        <taxon>Eukaryota</taxon>
        <taxon>Metazoa</taxon>
        <taxon>Spiralia</taxon>
        <taxon>Lophotrochozoa</taxon>
        <taxon>Annelida</taxon>
        <taxon>Polychaeta</taxon>
        <taxon>Sedentaria</taxon>
        <taxon>Canalipalpata</taxon>
        <taxon>Terebellida</taxon>
        <taxon>Terebelliformia</taxon>
        <taxon>Alvinellidae</taxon>
        <taxon>Paralvinella</taxon>
    </lineage>
</organism>
<evidence type="ECO:0000256" key="1">
    <source>
        <dbReference type="ARBA" id="ARBA00022729"/>
    </source>
</evidence>
<dbReference type="AlphaFoldDB" id="A0AAD9K0E6"/>
<sequence>MRRYKLAIILPAFVCAWVLLTRGSSAYEEDNVFYMGGKPFGNSPGHFPFDDPMLPWDERVNDLVSRLKLEEITEQMARGGRTTYAPGIERLGIKPYPWGSECLRGDVDAGPATSFPQAIGLAATFSRRMMYAVSMATGLEVRAKYNNYSSHGYYGIHSSASCWSPVINIARDPRWGRNQETYGEDPFLSGELSIAYVKGLQGNHSRYVMANAGCKHYDAYGGPENIPVSRHQFNAKVTESDLRNTFLPAFKKCIQAGSYSIMCSYNSIVVLAYTIAEEYHETMRIRDIKQTKIDKTPLKEEEKGQDVRRSVNGVPACANKPLLGDILRGEWGFRGYVISDEGAIEDILNGHKYVDTREEAAAVAVLAGTNLEDGPSVKVPYFTAITDAVKQGKLNESVVREAVKPLFYTRMRLGLFDPPQMNPFSQLNVSKYVQCKEHRELAITSALKTFVLIKNQDNLLPVQRARSGKPLKKLAIVGPMSNNKWGIFGGYAPEPDPNYIYTPLRALSELADVVSYDPGCSKSETKCLTYDRKKIQTAVTGADLVVVCLGTGAEIENEGHDRSDITLPGHQLQLLQDATKYANGKPVVLLLFNGGPLDISWAIASPQVKVIMECFFPAQGTGQALYRMFLNEGQWSNPAGRLPMTWPTSLEEFPPITDYSMSNRTYRYYSTQPMLPFGYGLSYTTFEYLSLSVTPPRLQQDGILKVNVHLSNTGKIDGEEVVQLYVSWPSKALASTPNHQMIGFERIFIGSRETTTCSFYIPMEELRLWDETHHRYVLLQGEYILYAGGQQPHQRVSIQSNVLKATFSVTA</sequence>
<dbReference type="Pfam" id="PF00933">
    <property type="entry name" value="Glyco_hydro_3"/>
    <property type="match status" value="2"/>
</dbReference>
<dbReference type="GO" id="GO:0046556">
    <property type="term" value="F:alpha-L-arabinofuranosidase activity"/>
    <property type="evidence" value="ECO:0007669"/>
    <property type="project" value="TreeGrafter"/>
</dbReference>
<dbReference type="InterPro" id="IPR036962">
    <property type="entry name" value="Glyco_hydro_3_N_sf"/>
</dbReference>
<dbReference type="PANTHER" id="PTHR42721:SF42">
    <property type="entry name" value="FIBRONECTIN TYPE III-LIKE DOMAIN-CONTAINING PROTEIN"/>
    <property type="match status" value="1"/>
</dbReference>
<reference evidence="6" key="1">
    <citation type="journal article" date="2023" name="Mol. Biol. Evol.">
        <title>Third-Generation Sequencing Reveals the Adaptive Role of the Epigenome in Three Deep-Sea Polychaetes.</title>
        <authorList>
            <person name="Perez M."/>
            <person name="Aroh O."/>
            <person name="Sun Y."/>
            <person name="Lan Y."/>
            <person name="Juniper S.K."/>
            <person name="Young C.R."/>
            <person name="Angers B."/>
            <person name="Qian P.Y."/>
        </authorList>
    </citation>
    <scope>NUCLEOTIDE SEQUENCE</scope>
    <source>
        <strain evidence="6">P08H-3</strain>
    </source>
</reference>
<dbReference type="InterPro" id="IPR002772">
    <property type="entry name" value="Glyco_hydro_3_C"/>
</dbReference>
<dbReference type="InterPro" id="IPR036881">
    <property type="entry name" value="Glyco_hydro_3_C_sf"/>
</dbReference>
<feature type="signal peptide" evidence="4">
    <location>
        <begin position="1"/>
        <end position="26"/>
    </location>
</feature>
<keyword evidence="3" id="KW-0326">Glycosidase</keyword>
<dbReference type="Gene3D" id="3.40.50.1700">
    <property type="entry name" value="Glycoside hydrolase family 3 C-terminal domain"/>
    <property type="match status" value="1"/>
</dbReference>
<gene>
    <name evidence="6" type="ORF">LSH36_91g00031</name>
</gene>
<evidence type="ECO:0000313" key="7">
    <source>
        <dbReference type="Proteomes" id="UP001208570"/>
    </source>
</evidence>
<dbReference type="SUPFAM" id="SSF52279">
    <property type="entry name" value="Beta-D-glucan exohydrolase, C-terminal domain"/>
    <property type="match status" value="1"/>
</dbReference>
<keyword evidence="1 4" id="KW-0732">Signal</keyword>
<keyword evidence="2" id="KW-0378">Hydrolase</keyword>
<dbReference type="Gene3D" id="2.60.40.10">
    <property type="entry name" value="Immunoglobulins"/>
    <property type="match status" value="1"/>
</dbReference>
<dbReference type="GO" id="GO:0009044">
    <property type="term" value="F:xylan 1,4-beta-xylosidase activity"/>
    <property type="evidence" value="ECO:0007669"/>
    <property type="project" value="InterPro"/>
</dbReference>
<feature type="domain" description="Fibronectin type III-like" evidence="5">
    <location>
        <begin position="720"/>
        <end position="791"/>
    </location>
</feature>
<dbReference type="InterPro" id="IPR044993">
    <property type="entry name" value="BXL"/>
</dbReference>
<dbReference type="InterPro" id="IPR001764">
    <property type="entry name" value="Glyco_hydro_3_N"/>
</dbReference>
<name>A0AAD9K0E6_9ANNE</name>
<accession>A0AAD9K0E6</accession>
<dbReference type="Pfam" id="PF14310">
    <property type="entry name" value="Fn3-like"/>
    <property type="match status" value="1"/>
</dbReference>
<dbReference type="InterPro" id="IPR013783">
    <property type="entry name" value="Ig-like_fold"/>
</dbReference>
<dbReference type="Gene3D" id="3.20.20.300">
    <property type="entry name" value="Glycoside hydrolase, family 3, N-terminal domain"/>
    <property type="match status" value="1"/>
</dbReference>
<feature type="chain" id="PRO_5042161044" description="Fibronectin type III-like domain-containing protein" evidence="4">
    <location>
        <begin position="27"/>
        <end position="811"/>
    </location>
</feature>
<dbReference type="GO" id="GO:0045493">
    <property type="term" value="P:xylan catabolic process"/>
    <property type="evidence" value="ECO:0007669"/>
    <property type="project" value="InterPro"/>
</dbReference>
<evidence type="ECO:0000256" key="2">
    <source>
        <dbReference type="ARBA" id="ARBA00022801"/>
    </source>
</evidence>
<dbReference type="PANTHER" id="PTHR42721">
    <property type="entry name" value="SUGAR HYDROLASE-RELATED"/>
    <property type="match status" value="1"/>
</dbReference>
<evidence type="ECO:0000256" key="3">
    <source>
        <dbReference type="ARBA" id="ARBA00023295"/>
    </source>
</evidence>
<dbReference type="Proteomes" id="UP001208570">
    <property type="component" value="Unassembled WGS sequence"/>
</dbReference>
<proteinExistence type="predicted"/>
<dbReference type="Pfam" id="PF01915">
    <property type="entry name" value="Glyco_hydro_3_C"/>
    <property type="match status" value="1"/>
</dbReference>
<evidence type="ECO:0000313" key="6">
    <source>
        <dbReference type="EMBL" id="KAK2162783.1"/>
    </source>
</evidence>
<dbReference type="GO" id="GO:0031222">
    <property type="term" value="P:arabinan catabolic process"/>
    <property type="evidence" value="ECO:0007669"/>
    <property type="project" value="TreeGrafter"/>
</dbReference>
<dbReference type="InterPro" id="IPR026891">
    <property type="entry name" value="Fn3-like"/>
</dbReference>
<dbReference type="InterPro" id="IPR017853">
    <property type="entry name" value="GH"/>
</dbReference>
<protein>
    <recommendedName>
        <fullName evidence="5">Fibronectin type III-like domain-containing protein</fullName>
    </recommendedName>
</protein>
<evidence type="ECO:0000256" key="4">
    <source>
        <dbReference type="SAM" id="SignalP"/>
    </source>
</evidence>
<evidence type="ECO:0000259" key="5">
    <source>
        <dbReference type="SMART" id="SM01217"/>
    </source>
</evidence>
<keyword evidence="7" id="KW-1185">Reference proteome</keyword>
<dbReference type="SMART" id="SM01217">
    <property type="entry name" value="Fn3_like"/>
    <property type="match status" value="1"/>
</dbReference>
<dbReference type="SUPFAM" id="SSF51445">
    <property type="entry name" value="(Trans)glycosidases"/>
    <property type="match status" value="1"/>
</dbReference>
<comment type="caution">
    <text evidence="6">The sequence shown here is derived from an EMBL/GenBank/DDBJ whole genome shotgun (WGS) entry which is preliminary data.</text>
</comment>